<dbReference type="HOGENOM" id="CLU_2790802_0_0_6"/>
<proteinExistence type="predicted"/>
<dbReference type="AlphaFoldDB" id="A0A024EGW0"/>
<name>A0A024EGW0_9PSED</name>
<dbReference type="EMBL" id="CP005960">
    <property type="protein sequence ID" value="AHZ72057.1"/>
    <property type="molecule type" value="Genomic_DNA"/>
</dbReference>
<dbReference type="OrthoDB" id="6898250at2"/>
<evidence type="ECO:0000313" key="2">
    <source>
        <dbReference type="Proteomes" id="UP000026913"/>
    </source>
</evidence>
<dbReference type="Proteomes" id="UP000026913">
    <property type="component" value="Chromosome"/>
</dbReference>
<sequence>MRAKAEYLMKIGMLLDTGQLGKLEAAQRLGLSAGEMDEILDGNVCDLTVAKIAGRSMASGPTAEDQAF</sequence>
<reference evidence="1 2" key="1">
    <citation type="journal article" date="2012" name="J. Bacteriol.">
        <title>Genome sequence of cold-adapted Pseudomonas mandelii strain JR-1.</title>
        <authorList>
            <person name="Jang S.H."/>
            <person name="Kim J."/>
            <person name="Kim J."/>
            <person name="Hong S."/>
            <person name="Lee C."/>
        </authorList>
    </citation>
    <scope>NUCLEOTIDE SEQUENCE [LARGE SCALE GENOMIC DNA]</scope>
    <source>
        <strain evidence="1 2">JR-1</strain>
    </source>
</reference>
<protein>
    <recommendedName>
        <fullName evidence="3">HigA2-like helix-turn-helix domain-containing protein</fullName>
    </recommendedName>
</protein>
<organism evidence="1 2">
    <name type="scientific">Pseudomonas mandelii JR-1</name>
    <dbReference type="NCBI Taxonomy" id="1147786"/>
    <lineage>
        <taxon>Bacteria</taxon>
        <taxon>Pseudomonadati</taxon>
        <taxon>Pseudomonadota</taxon>
        <taxon>Gammaproteobacteria</taxon>
        <taxon>Pseudomonadales</taxon>
        <taxon>Pseudomonadaceae</taxon>
        <taxon>Pseudomonas</taxon>
    </lineage>
</organism>
<evidence type="ECO:0000313" key="1">
    <source>
        <dbReference type="EMBL" id="AHZ72057.1"/>
    </source>
</evidence>
<evidence type="ECO:0008006" key="3">
    <source>
        <dbReference type="Google" id="ProtNLM"/>
    </source>
</evidence>
<gene>
    <name evidence="1" type="ORF">OU5_4978</name>
</gene>
<dbReference type="KEGG" id="pman:OU5_4978"/>
<accession>A0A024EGW0</accession>